<proteinExistence type="predicted"/>
<dbReference type="Proteomes" id="UP000774326">
    <property type="component" value="Unassembled WGS sequence"/>
</dbReference>
<reference evidence="1" key="2">
    <citation type="submission" date="2021-01" db="EMBL/GenBank/DDBJ databases">
        <authorList>
            <person name="Schikora-Tamarit M.A."/>
        </authorList>
    </citation>
    <scope>NUCLEOTIDE SEQUENCE</scope>
    <source>
        <strain evidence="1">CBS2887</strain>
    </source>
</reference>
<dbReference type="AlphaFoldDB" id="A0A9P8QFU6"/>
<protein>
    <submittedName>
        <fullName evidence="1">Uncharacterized protein</fullName>
    </submittedName>
</protein>
<comment type="caution">
    <text evidence="1">The sequence shown here is derived from an EMBL/GenBank/DDBJ whole genome shotgun (WGS) entry which is preliminary data.</text>
</comment>
<reference evidence="1" key="1">
    <citation type="journal article" date="2021" name="Open Biol.">
        <title>Shared evolutionary footprints suggest mitochondrial oxidative damage underlies multiple complex I losses in fungi.</title>
        <authorList>
            <person name="Schikora-Tamarit M.A."/>
            <person name="Marcet-Houben M."/>
            <person name="Nosek J."/>
            <person name="Gabaldon T."/>
        </authorList>
    </citation>
    <scope>NUCLEOTIDE SEQUENCE</scope>
    <source>
        <strain evidence="1">CBS2887</strain>
    </source>
</reference>
<dbReference type="EMBL" id="JAEUBG010000377">
    <property type="protein sequence ID" value="KAH3688362.1"/>
    <property type="molecule type" value="Genomic_DNA"/>
</dbReference>
<accession>A0A9P8QFU6</accession>
<evidence type="ECO:0000313" key="1">
    <source>
        <dbReference type="EMBL" id="KAH3688362.1"/>
    </source>
</evidence>
<keyword evidence="2" id="KW-1185">Reference proteome</keyword>
<gene>
    <name evidence="1" type="ORF">WICPIJ_000649</name>
</gene>
<evidence type="ECO:0000313" key="2">
    <source>
        <dbReference type="Proteomes" id="UP000774326"/>
    </source>
</evidence>
<sequence length="142" mass="15646">MEEWREADLEISGFSEELEPNNLSKTISAPNNALYLLVFLERYDSEREMPALELSGGLISNDFNSSLSALSWMVKFSKASVMRIGDLGTIISPSAEERSTSGMLNLPLAIEETEVRESDLAKEVLGNSKAGAELRTLLPLYS</sequence>
<organism evidence="1 2">
    <name type="scientific">Wickerhamomyces pijperi</name>
    <name type="common">Yeast</name>
    <name type="synonym">Pichia pijperi</name>
    <dbReference type="NCBI Taxonomy" id="599730"/>
    <lineage>
        <taxon>Eukaryota</taxon>
        <taxon>Fungi</taxon>
        <taxon>Dikarya</taxon>
        <taxon>Ascomycota</taxon>
        <taxon>Saccharomycotina</taxon>
        <taxon>Saccharomycetes</taxon>
        <taxon>Phaffomycetales</taxon>
        <taxon>Wickerhamomycetaceae</taxon>
        <taxon>Wickerhamomyces</taxon>
    </lineage>
</organism>
<name>A0A9P8QFU6_WICPI</name>